<accession>A0A7K3VV81</accession>
<dbReference type="RefSeq" id="WP_164050736.1">
    <property type="nucleotide sequence ID" value="NZ_WUFV01000041.1"/>
</dbReference>
<evidence type="ECO:0000313" key="2">
    <source>
        <dbReference type="Proteomes" id="UP000471705"/>
    </source>
</evidence>
<reference evidence="1 2" key="1">
    <citation type="submission" date="2019-12" db="EMBL/GenBank/DDBJ databases">
        <title>Rhizobium genotypes associated with high levels of biological nitrogen fixation by grain legumes in a temperate-maritime cropping system.</title>
        <authorList>
            <person name="Maluk M."/>
            <person name="Francesc Ferrando Molina F."/>
            <person name="Lopez Del Egido L."/>
            <person name="Lafos M."/>
            <person name="Langarica-Fuentes A."/>
            <person name="Gebre Yohannes G."/>
            <person name="Young M.W."/>
            <person name="Martin P."/>
            <person name="Gantlett R."/>
            <person name="Kenicer G."/>
            <person name="Hawes C."/>
            <person name="Begg G.S."/>
            <person name="Quilliam R.S."/>
            <person name="Squire G.R."/>
            <person name="Poole P.S."/>
            <person name="Young P.W."/>
            <person name="Iannetta P.M."/>
            <person name="James E.K."/>
        </authorList>
    </citation>
    <scope>NUCLEOTIDE SEQUENCE [LARGE SCALE GENOMIC DNA]</scope>
    <source>
        <strain evidence="1 2">JHI54</strain>
    </source>
</reference>
<evidence type="ECO:0000313" key="1">
    <source>
        <dbReference type="EMBL" id="NEK20398.1"/>
    </source>
</evidence>
<dbReference type="AlphaFoldDB" id="A0A7K3VV81"/>
<organism evidence="1 2">
    <name type="scientific">Rhizobium leguminosarum</name>
    <dbReference type="NCBI Taxonomy" id="384"/>
    <lineage>
        <taxon>Bacteria</taxon>
        <taxon>Pseudomonadati</taxon>
        <taxon>Pseudomonadota</taxon>
        <taxon>Alphaproteobacteria</taxon>
        <taxon>Hyphomicrobiales</taxon>
        <taxon>Rhizobiaceae</taxon>
        <taxon>Rhizobium/Agrobacterium group</taxon>
        <taxon>Rhizobium</taxon>
    </lineage>
</organism>
<proteinExistence type="predicted"/>
<protein>
    <submittedName>
        <fullName evidence="1">Uncharacterized protein</fullName>
    </submittedName>
</protein>
<comment type="caution">
    <text evidence="1">The sequence shown here is derived from an EMBL/GenBank/DDBJ whole genome shotgun (WGS) entry which is preliminary data.</text>
</comment>
<dbReference type="EMBL" id="WUFV01000041">
    <property type="protein sequence ID" value="NEK20398.1"/>
    <property type="molecule type" value="Genomic_DNA"/>
</dbReference>
<name>A0A7K3VV81_RHILE</name>
<dbReference type="Proteomes" id="UP000471705">
    <property type="component" value="Unassembled WGS sequence"/>
</dbReference>
<sequence>MRQQTKPFTVEIKQSRKLKANDRKPSIWGRLDLTPDEHALAERAPKELSAVAETTDLDVSYAAALSSA</sequence>
<gene>
    <name evidence="1" type="ORF">GR257_37190</name>
</gene>